<dbReference type="AlphaFoldDB" id="A0A4U8WAV7"/>
<feature type="domain" description="DUF4142" evidence="1">
    <location>
        <begin position="63"/>
        <end position="197"/>
    </location>
</feature>
<organism evidence="2 3">
    <name type="scientific">Chryseobacterium taihuense</name>
    <dbReference type="NCBI Taxonomy" id="1141221"/>
    <lineage>
        <taxon>Bacteria</taxon>
        <taxon>Pseudomonadati</taxon>
        <taxon>Bacteroidota</taxon>
        <taxon>Flavobacteriia</taxon>
        <taxon>Flavobacteriales</taxon>
        <taxon>Weeksellaceae</taxon>
        <taxon>Chryseobacterium group</taxon>
        <taxon>Chryseobacterium</taxon>
    </lineage>
</organism>
<dbReference type="PANTHER" id="PTHR38593">
    <property type="entry name" value="BLR2558 PROTEIN"/>
    <property type="match status" value="1"/>
</dbReference>
<dbReference type="EMBL" id="LR215974">
    <property type="protein sequence ID" value="VFB02330.1"/>
    <property type="molecule type" value="Genomic_DNA"/>
</dbReference>
<accession>A0A4U8WAV7</accession>
<name>A0A4U8WAV7_9FLAO</name>
<evidence type="ECO:0000313" key="2">
    <source>
        <dbReference type="EMBL" id="VFB02330.1"/>
    </source>
</evidence>
<proteinExistence type="predicted"/>
<dbReference type="InterPro" id="IPR012347">
    <property type="entry name" value="Ferritin-like"/>
</dbReference>
<dbReference type="PROSITE" id="PS51257">
    <property type="entry name" value="PROKAR_LIPOPROTEIN"/>
    <property type="match status" value="1"/>
</dbReference>
<gene>
    <name evidence="2" type="ORF">NCTC12078_00305</name>
</gene>
<dbReference type="RefSeq" id="WP_130913190.1">
    <property type="nucleotide sequence ID" value="NZ_LR215974.1"/>
</dbReference>
<dbReference type="Pfam" id="PF13628">
    <property type="entry name" value="DUF4142"/>
    <property type="match status" value="1"/>
</dbReference>
<evidence type="ECO:0000313" key="3">
    <source>
        <dbReference type="Proteomes" id="UP000290013"/>
    </source>
</evidence>
<dbReference type="Gene3D" id="1.20.1260.10">
    <property type="match status" value="1"/>
</dbReference>
<dbReference type="KEGG" id="ctai:NCTC12078_00305"/>
<dbReference type="Proteomes" id="UP000290013">
    <property type="component" value="Chromosome"/>
</dbReference>
<evidence type="ECO:0000259" key="1">
    <source>
        <dbReference type="Pfam" id="PF13628"/>
    </source>
</evidence>
<dbReference type="InterPro" id="IPR025419">
    <property type="entry name" value="DUF4142"/>
</dbReference>
<reference evidence="2 3" key="1">
    <citation type="submission" date="2019-02" db="EMBL/GenBank/DDBJ databases">
        <authorList>
            <consortium name="Pathogen Informatics"/>
        </authorList>
    </citation>
    <scope>NUCLEOTIDE SEQUENCE [LARGE SCALE GENOMIC DNA]</scope>
    <source>
        <strain evidence="2 3">3012STDY6944375</strain>
    </source>
</reference>
<sequence length="203" mass="21955">MKNSILTVLAVAAMVSCNKKETTTADNSSDTMMMTNSDSMTTLDDSATTAGTMGTENSMLSSQDKMFADAAASGGMMEVMMGKLAETNASSETAKSLGAMMVKDHTAANEELKKWAAANNYTLPTSIKAEHQKKYDELKMKKGAEFDKMYADMMVTDHKKDIAEFKKQAAEGTESSLKTFAGNKVSTLEHHLMEAEKAKATLK</sequence>
<protein>
    <submittedName>
        <fullName evidence="2">Predicted outer membrane protein</fullName>
    </submittedName>
</protein>
<dbReference type="PANTHER" id="PTHR38593:SF1">
    <property type="entry name" value="BLR2558 PROTEIN"/>
    <property type="match status" value="1"/>
</dbReference>